<organism evidence="2 3">
    <name type="scientific">Segatella buccae</name>
    <dbReference type="NCBI Taxonomy" id="28126"/>
    <lineage>
        <taxon>Bacteria</taxon>
        <taxon>Pseudomonadati</taxon>
        <taxon>Bacteroidota</taxon>
        <taxon>Bacteroidia</taxon>
        <taxon>Bacteroidales</taxon>
        <taxon>Prevotellaceae</taxon>
        <taxon>Segatella</taxon>
    </lineage>
</organism>
<sequence>MFSNDKNIETIGQLVEVLKHYIGLQSEYMKLDVVDKTVRLLTVTTMTLVLTGLLALTLIYLSFAAAYALAPIVGNAWAFCIIAGFYLLALLLTVAFRHSWIERPLVKFLASLLMQK</sequence>
<name>A0AAQ1ZHR2_9BACT</name>
<keyword evidence="1" id="KW-0472">Membrane</keyword>
<proteinExistence type="predicted"/>
<dbReference type="RefSeq" id="WP_004341907.1">
    <property type="nucleotide sequence ID" value="NZ_CAURJP010000019.1"/>
</dbReference>
<gene>
    <name evidence="2" type="ORF">NCTC13063_00442</name>
</gene>
<keyword evidence="1" id="KW-0812">Transmembrane</keyword>
<evidence type="ECO:0000313" key="3">
    <source>
        <dbReference type="Proteomes" id="UP000255283"/>
    </source>
</evidence>
<reference evidence="2 3" key="1">
    <citation type="submission" date="2018-06" db="EMBL/GenBank/DDBJ databases">
        <authorList>
            <consortium name="Pathogen Informatics"/>
            <person name="Doyle S."/>
        </authorList>
    </citation>
    <scope>NUCLEOTIDE SEQUENCE [LARGE SCALE GENOMIC DNA]</scope>
    <source>
        <strain evidence="2 3">NCTC13063</strain>
    </source>
</reference>
<comment type="caution">
    <text evidence="2">The sequence shown here is derived from an EMBL/GenBank/DDBJ whole genome shotgun (WGS) entry which is preliminary data.</text>
</comment>
<dbReference type="Pfam" id="PF07332">
    <property type="entry name" value="Phage_holin_3_6"/>
    <property type="match status" value="1"/>
</dbReference>
<feature type="transmembrane region" description="Helical" evidence="1">
    <location>
        <begin position="76"/>
        <end position="96"/>
    </location>
</feature>
<evidence type="ECO:0000313" key="2">
    <source>
        <dbReference type="EMBL" id="SUB79184.1"/>
    </source>
</evidence>
<protein>
    <recommendedName>
        <fullName evidence="4">Phage holin family protein</fullName>
    </recommendedName>
</protein>
<evidence type="ECO:0000256" key="1">
    <source>
        <dbReference type="SAM" id="Phobius"/>
    </source>
</evidence>
<dbReference type="EMBL" id="UGTJ01000001">
    <property type="protein sequence ID" value="SUB79184.1"/>
    <property type="molecule type" value="Genomic_DNA"/>
</dbReference>
<dbReference type="GeneID" id="93536705"/>
<dbReference type="AlphaFoldDB" id="A0AAQ1ZHR2"/>
<accession>A0AAQ1ZHR2</accession>
<keyword evidence="1" id="KW-1133">Transmembrane helix</keyword>
<evidence type="ECO:0008006" key="4">
    <source>
        <dbReference type="Google" id="ProtNLM"/>
    </source>
</evidence>
<dbReference type="InterPro" id="IPR009937">
    <property type="entry name" value="Phage_holin_3_6"/>
</dbReference>
<dbReference type="Proteomes" id="UP000255283">
    <property type="component" value="Unassembled WGS sequence"/>
</dbReference>
<feature type="transmembrane region" description="Helical" evidence="1">
    <location>
        <begin position="48"/>
        <end position="70"/>
    </location>
</feature>